<reference evidence="4 5" key="1">
    <citation type="submission" date="2015-11" db="EMBL/GenBank/DDBJ databases">
        <title>Genomic analysis of 38 Legionella species identifies large and diverse effector repertoires.</title>
        <authorList>
            <person name="Burstein D."/>
            <person name="Amaro F."/>
            <person name="Zusman T."/>
            <person name="Lifshitz Z."/>
            <person name="Cohen O."/>
            <person name="Gilbert J.A."/>
            <person name="Pupko T."/>
            <person name="Shuman H.A."/>
            <person name="Segal G."/>
        </authorList>
    </citation>
    <scope>NUCLEOTIDE SEQUENCE [LARGE SCALE GENOMIC DNA]</scope>
    <source>
        <strain evidence="4 5">ATCC 43878</strain>
    </source>
</reference>
<accession>A0A0W0S3L2</accession>
<dbReference type="InterPro" id="IPR051462">
    <property type="entry name" value="CBS_domain-containing"/>
</dbReference>
<dbReference type="RefSeq" id="WP_058442765.1">
    <property type="nucleotide sequence ID" value="NZ_CAAAHU010000011.1"/>
</dbReference>
<dbReference type="PATRIC" id="fig|29422.6.peg.2958"/>
<keyword evidence="2" id="KW-0129">CBS domain</keyword>
<dbReference type="AlphaFoldDB" id="A0A0W0S3L2"/>
<proteinExistence type="predicted"/>
<evidence type="ECO:0000313" key="4">
    <source>
        <dbReference type="EMBL" id="KTC77898.1"/>
    </source>
</evidence>
<evidence type="ECO:0000256" key="1">
    <source>
        <dbReference type="ARBA" id="ARBA00022737"/>
    </source>
</evidence>
<evidence type="ECO:0000259" key="3">
    <source>
        <dbReference type="PROSITE" id="PS51371"/>
    </source>
</evidence>
<dbReference type="OrthoDB" id="9794094at2"/>
<keyword evidence="1" id="KW-0677">Repeat</keyword>
<dbReference type="SUPFAM" id="SSF54631">
    <property type="entry name" value="CBS-domain pair"/>
    <property type="match status" value="1"/>
</dbReference>
<dbReference type="PANTHER" id="PTHR48108:SF34">
    <property type="entry name" value="CBS DOMAIN-CONTAINING PROTEIN YHCV"/>
    <property type="match status" value="1"/>
</dbReference>
<evidence type="ECO:0000313" key="5">
    <source>
        <dbReference type="Proteomes" id="UP000054742"/>
    </source>
</evidence>
<dbReference type="EMBL" id="LNXV01000034">
    <property type="protein sequence ID" value="KTC77898.1"/>
    <property type="molecule type" value="Genomic_DNA"/>
</dbReference>
<dbReference type="Gene3D" id="3.10.580.10">
    <property type="entry name" value="CBS-domain"/>
    <property type="match status" value="1"/>
</dbReference>
<dbReference type="Proteomes" id="UP000054742">
    <property type="component" value="Unassembled WGS sequence"/>
</dbReference>
<dbReference type="SMART" id="SM00116">
    <property type="entry name" value="CBS"/>
    <property type="match status" value="2"/>
</dbReference>
<dbReference type="InterPro" id="IPR046342">
    <property type="entry name" value="CBS_dom_sf"/>
</dbReference>
<evidence type="ECO:0000256" key="2">
    <source>
        <dbReference type="PROSITE-ProRule" id="PRU00703"/>
    </source>
</evidence>
<name>A0A0W0S3L2_9GAMM</name>
<keyword evidence="5" id="KW-1185">Reference proteome</keyword>
<feature type="domain" description="CBS" evidence="3">
    <location>
        <begin position="73"/>
        <end position="132"/>
    </location>
</feature>
<gene>
    <name evidence="4" type="ORF">Lbru_2791</name>
</gene>
<sequence length="139" mass="15552">MDVKEIMTPNPEYLLATSTIAEAAKKMRQLNTGFLPIGDKTTDKLIGTLTDRDIVISALAQGKDLNTPVKNIMHKGVFYCYETDDIKQASKYMKKNQIRRLIVLNKSKKLTGILSLGDIAVNCPEDKLKGDTLEEISRH</sequence>
<dbReference type="PANTHER" id="PTHR48108">
    <property type="entry name" value="CBS DOMAIN-CONTAINING PROTEIN CBSX2, CHLOROPLASTIC"/>
    <property type="match status" value="1"/>
</dbReference>
<comment type="caution">
    <text evidence="4">The sequence shown here is derived from an EMBL/GenBank/DDBJ whole genome shotgun (WGS) entry which is preliminary data.</text>
</comment>
<dbReference type="CDD" id="cd04622">
    <property type="entry name" value="CBS_pair_HRP1_like"/>
    <property type="match status" value="1"/>
</dbReference>
<organism evidence="4 5">
    <name type="scientific">Legionella brunensis</name>
    <dbReference type="NCBI Taxonomy" id="29422"/>
    <lineage>
        <taxon>Bacteria</taxon>
        <taxon>Pseudomonadati</taxon>
        <taxon>Pseudomonadota</taxon>
        <taxon>Gammaproteobacteria</taxon>
        <taxon>Legionellales</taxon>
        <taxon>Legionellaceae</taxon>
        <taxon>Legionella</taxon>
    </lineage>
</organism>
<dbReference type="InterPro" id="IPR000644">
    <property type="entry name" value="CBS_dom"/>
</dbReference>
<dbReference type="PROSITE" id="PS51371">
    <property type="entry name" value="CBS"/>
    <property type="match status" value="2"/>
</dbReference>
<dbReference type="Pfam" id="PF00571">
    <property type="entry name" value="CBS"/>
    <property type="match status" value="2"/>
</dbReference>
<protein>
    <submittedName>
        <fullName evidence="4">CBS domain protein</fullName>
    </submittedName>
</protein>
<feature type="domain" description="CBS" evidence="3">
    <location>
        <begin position="7"/>
        <end position="65"/>
    </location>
</feature>
<dbReference type="STRING" id="29422.Lbru_2791"/>